<dbReference type="EMBL" id="BARV01033022">
    <property type="protein sequence ID" value="GAI40630.1"/>
    <property type="molecule type" value="Genomic_DNA"/>
</dbReference>
<keyword evidence="1" id="KW-0808">Transferase</keyword>
<protein>
    <recommendedName>
        <fullName evidence="3">Beta-ketoacyl synthase C-terminal domain-containing protein</fullName>
    </recommendedName>
</protein>
<dbReference type="Gene3D" id="3.40.47.10">
    <property type="match status" value="1"/>
</dbReference>
<proteinExistence type="predicted"/>
<feature type="non-terminal residue" evidence="2">
    <location>
        <position position="1"/>
    </location>
</feature>
<dbReference type="GO" id="GO:0006633">
    <property type="term" value="P:fatty acid biosynthetic process"/>
    <property type="evidence" value="ECO:0007669"/>
    <property type="project" value="TreeGrafter"/>
</dbReference>
<dbReference type="InterPro" id="IPR000794">
    <property type="entry name" value="Beta-ketoacyl_synthase"/>
</dbReference>
<dbReference type="PANTHER" id="PTHR11712:SF336">
    <property type="entry name" value="3-OXOACYL-[ACYL-CARRIER-PROTEIN] SYNTHASE, MITOCHONDRIAL"/>
    <property type="match status" value="1"/>
</dbReference>
<name>X1PNM7_9ZZZZ</name>
<evidence type="ECO:0000313" key="2">
    <source>
        <dbReference type="EMBL" id="GAI40630.1"/>
    </source>
</evidence>
<dbReference type="GO" id="GO:0005829">
    <property type="term" value="C:cytosol"/>
    <property type="evidence" value="ECO:0007669"/>
    <property type="project" value="TreeGrafter"/>
</dbReference>
<accession>X1PNM7</accession>
<evidence type="ECO:0000256" key="1">
    <source>
        <dbReference type="ARBA" id="ARBA00022679"/>
    </source>
</evidence>
<evidence type="ECO:0008006" key="3">
    <source>
        <dbReference type="Google" id="ProtNLM"/>
    </source>
</evidence>
<dbReference type="InterPro" id="IPR016039">
    <property type="entry name" value="Thiolase-like"/>
</dbReference>
<comment type="caution">
    <text evidence="2">The sequence shown here is derived from an EMBL/GenBank/DDBJ whole genome shotgun (WGS) entry which is preliminary data.</text>
</comment>
<dbReference type="PANTHER" id="PTHR11712">
    <property type="entry name" value="POLYKETIDE SYNTHASE-RELATED"/>
    <property type="match status" value="1"/>
</dbReference>
<dbReference type="AlphaFoldDB" id="X1PNM7"/>
<gene>
    <name evidence="2" type="ORF">S06H3_51973</name>
</gene>
<organism evidence="2">
    <name type="scientific">marine sediment metagenome</name>
    <dbReference type="NCBI Taxonomy" id="412755"/>
    <lineage>
        <taxon>unclassified sequences</taxon>
        <taxon>metagenomes</taxon>
        <taxon>ecological metagenomes</taxon>
    </lineage>
</organism>
<dbReference type="SUPFAM" id="SSF53901">
    <property type="entry name" value="Thiolase-like"/>
    <property type="match status" value="1"/>
</dbReference>
<sequence>ELIVCVKAINESVIPPTINLDNPDERCDLKINFVPLKALQREVNIALSNSLGFGGHNACLVVGKVSR</sequence>
<dbReference type="GO" id="GO:0004315">
    <property type="term" value="F:3-oxoacyl-[acyl-carrier-protein] synthase activity"/>
    <property type="evidence" value="ECO:0007669"/>
    <property type="project" value="TreeGrafter"/>
</dbReference>
<reference evidence="2" key="1">
    <citation type="journal article" date="2014" name="Front. Microbiol.">
        <title>High frequency of phylogenetically diverse reductive dehalogenase-homologous genes in deep subseafloor sedimentary metagenomes.</title>
        <authorList>
            <person name="Kawai M."/>
            <person name="Futagami T."/>
            <person name="Toyoda A."/>
            <person name="Takaki Y."/>
            <person name="Nishi S."/>
            <person name="Hori S."/>
            <person name="Arai W."/>
            <person name="Tsubouchi T."/>
            <person name="Morono Y."/>
            <person name="Uchiyama I."/>
            <person name="Ito T."/>
            <person name="Fujiyama A."/>
            <person name="Inagaki F."/>
            <person name="Takami H."/>
        </authorList>
    </citation>
    <scope>NUCLEOTIDE SEQUENCE</scope>
    <source>
        <strain evidence="2">Expedition CK06-06</strain>
    </source>
</reference>